<gene>
    <name evidence="1" type="ORF">RRG08_044215</name>
</gene>
<keyword evidence="2" id="KW-1185">Reference proteome</keyword>
<organism evidence="1 2">
    <name type="scientific">Elysia crispata</name>
    <name type="common">lettuce slug</name>
    <dbReference type="NCBI Taxonomy" id="231223"/>
    <lineage>
        <taxon>Eukaryota</taxon>
        <taxon>Metazoa</taxon>
        <taxon>Spiralia</taxon>
        <taxon>Lophotrochozoa</taxon>
        <taxon>Mollusca</taxon>
        <taxon>Gastropoda</taxon>
        <taxon>Heterobranchia</taxon>
        <taxon>Euthyneura</taxon>
        <taxon>Panpulmonata</taxon>
        <taxon>Sacoglossa</taxon>
        <taxon>Placobranchoidea</taxon>
        <taxon>Plakobranchidae</taxon>
        <taxon>Elysia</taxon>
    </lineage>
</organism>
<evidence type="ECO:0000313" key="2">
    <source>
        <dbReference type="Proteomes" id="UP001283361"/>
    </source>
</evidence>
<name>A0AAE0XXH2_9GAST</name>
<proteinExistence type="predicted"/>
<accession>A0AAE0XXH2</accession>
<protein>
    <submittedName>
        <fullName evidence="1">Uncharacterized protein</fullName>
    </submittedName>
</protein>
<sequence>MDHSEYLYKVQIQTQTIGWEGRGYNQVISCGASMDHSRVPIQSTDTDYWLGGSWLQPSHIMWSEHGPFQSTYTKYRYRHRLLVGRVVVTTKLYHVERAWTILEYLYRVQIQTQTIGWEGRGCNQVISRGASMDHSRVPIQSTDTDTDYWLGGSWLQPSYIMWSEHGPFQSTYTEYRYRHRLLVGGGVVVATKSYHVERVWTILEYLYRVQTQIQTIGWGVVVATKSYHVERAWTTLEYLYRVQTQTIGFFFGGEGRGCNQVISCGASMDHSRVPIQSTDTDTDYWLGGGSWLQPSHIMWSEHGPL</sequence>
<dbReference type="Proteomes" id="UP001283361">
    <property type="component" value="Unassembled WGS sequence"/>
</dbReference>
<dbReference type="EMBL" id="JAWDGP010007400">
    <property type="protein sequence ID" value="KAK3721205.1"/>
    <property type="molecule type" value="Genomic_DNA"/>
</dbReference>
<comment type="caution">
    <text evidence="1">The sequence shown here is derived from an EMBL/GenBank/DDBJ whole genome shotgun (WGS) entry which is preliminary data.</text>
</comment>
<dbReference type="AlphaFoldDB" id="A0AAE0XXH2"/>
<evidence type="ECO:0000313" key="1">
    <source>
        <dbReference type="EMBL" id="KAK3721205.1"/>
    </source>
</evidence>
<reference evidence="1" key="1">
    <citation type="journal article" date="2023" name="G3 (Bethesda)">
        <title>A reference genome for the long-term kleptoplast-retaining sea slug Elysia crispata morphotype clarki.</title>
        <authorList>
            <person name="Eastman K.E."/>
            <person name="Pendleton A.L."/>
            <person name="Shaikh M.A."/>
            <person name="Suttiyut T."/>
            <person name="Ogas R."/>
            <person name="Tomko P."/>
            <person name="Gavelis G."/>
            <person name="Widhalm J.R."/>
            <person name="Wisecaver J.H."/>
        </authorList>
    </citation>
    <scope>NUCLEOTIDE SEQUENCE</scope>
    <source>
        <strain evidence="1">ECLA1</strain>
    </source>
</reference>